<accession>A0ABW4P8S9</accession>
<comment type="caution">
    <text evidence="7">The sequence shown here is derived from an EMBL/GenBank/DDBJ whole genome shotgun (WGS) entry which is preliminary data.</text>
</comment>
<evidence type="ECO:0000256" key="4">
    <source>
        <dbReference type="ARBA" id="ARBA00023136"/>
    </source>
</evidence>
<evidence type="ECO:0000256" key="3">
    <source>
        <dbReference type="ARBA" id="ARBA00022989"/>
    </source>
</evidence>
<sequence>MAVATGLCAGGNYFNQPLLDSIAAALGVGQSTAAVTVTVAQVSYGIGLLFLVPLGDLLDRRRLSVALMLLAAAGQAVSGLAPSIGWLMVGTAAAGLFSVAAQVLVPFAATLAEPERRATAVGTVMSGLLVGILLARSVAGLLSGLGGWQTVYRVSAVVMVVVALTLWRSLPSSRERHGLGYGGILASMGRLLRDQPRLRTRSVLGAVSFASVGVVFATMAFLLAGEPFGFGDVAIGLVGLAGVAGALMANAAGRLADRGLVQATSGVGAVLLCAAWGLFALGGQVLLAFLAAMVIADMALQSVHVSNQSVIYELAPHARSRVTSVYMTSYFIGGATGSALGSVAWAARGWPGVCLSGLALAVVTVAVWLLDLRVASRAADARQAC</sequence>
<dbReference type="InterPro" id="IPR036259">
    <property type="entry name" value="MFS_trans_sf"/>
</dbReference>
<dbReference type="SUPFAM" id="SSF103473">
    <property type="entry name" value="MFS general substrate transporter"/>
    <property type="match status" value="1"/>
</dbReference>
<comment type="subcellular location">
    <subcellularLocation>
        <location evidence="1">Cell membrane</location>
        <topology evidence="1">Multi-pass membrane protein</topology>
    </subcellularLocation>
</comment>
<feature type="transmembrane region" description="Helical" evidence="5">
    <location>
        <begin position="230"/>
        <end position="248"/>
    </location>
</feature>
<feature type="transmembrane region" description="Helical" evidence="5">
    <location>
        <begin position="324"/>
        <end position="344"/>
    </location>
</feature>
<name>A0ABW4P8S9_9NOCA</name>
<keyword evidence="2 5" id="KW-0812">Transmembrane</keyword>
<keyword evidence="3 5" id="KW-1133">Transmembrane helix</keyword>
<dbReference type="CDD" id="cd17324">
    <property type="entry name" value="MFS_NepI_like"/>
    <property type="match status" value="1"/>
</dbReference>
<evidence type="ECO:0000313" key="8">
    <source>
        <dbReference type="Proteomes" id="UP001597286"/>
    </source>
</evidence>
<evidence type="ECO:0000313" key="7">
    <source>
        <dbReference type="EMBL" id="MFD1814129.1"/>
    </source>
</evidence>
<feature type="transmembrane region" description="Helical" evidence="5">
    <location>
        <begin position="118"/>
        <end position="138"/>
    </location>
</feature>
<dbReference type="RefSeq" id="WP_378486861.1">
    <property type="nucleotide sequence ID" value="NZ_JBHUFB010000013.1"/>
</dbReference>
<dbReference type="EMBL" id="JBHUFB010000013">
    <property type="protein sequence ID" value="MFD1814129.1"/>
    <property type="molecule type" value="Genomic_DNA"/>
</dbReference>
<dbReference type="PANTHER" id="PTHR42910">
    <property type="entry name" value="TRANSPORTER SCO4007-RELATED"/>
    <property type="match status" value="1"/>
</dbReference>
<dbReference type="PROSITE" id="PS50850">
    <property type="entry name" value="MFS"/>
    <property type="match status" value="1"/>
</dbReference>
<evidence type="ECO:0000259" key="6">
    <source>
        <dbReference type="PROSITE" id="PS50850"/>
    </source>
</evidence>
<feature type="domain" description="Major facilitator superfamily (MFS) profile" evidence="6">
    <location>
        <begin position="1"/>
        <end position="379"/>
    </location>
</feature>
<dbReference type="Pfam" id="PF07690">
    <property type="entry name" value="MFS_1"/>
    <property type="match status" value="1"/>
</dbReference>
<organism evidence="7 8">
    <name type="scientific">Rhodococcus gannanensis</name>
    <dbReference type="NCBI Taxonomy" id="1960308"/>
    <lineage>
        <taxon>Bacteria</taxon>
        <taxon>Bacillati</taxon>
        <taxon>Actinomycetota</taxon>
        <taxon>Actinomycetes</taxon>
        <taxon>Mycobacteriales</taxon>
        <taxon>Nocardiaceae</taxon>
        <taxon>Rhodococcus</taxon>
    </lineage>
</organism>
<feature type="transmembrane region" description="Helical" evidence="5">
    <location>
        <begin position="350"/>
        <end position="370"/>
    </location>
</feature>
<reference evidence="8" key="1">
    <citation type="journal article" date="2019" name="Int. J. Syst. Evol. Microbiol.">
        <title>The Global Catalogue of Microorganisms (GCM) 10K type strain sequencing project: providing services to taxonomists for standard genome sequencing and annotation.</title>
        <authorList>
            <consortium name="The Broad Institute Genomics Platform"/>
            <consortium name="The Broad Institute Genome Sequencing Center for Infectious Disease"/>
            <person name="Wu L."/>
            <person name="Ma J."/>
        </authorList>
    </citation>
    <scope>NUCLEOTIDE SEQUENCE [LARGE SCALE GENOMIC DNA]</scope>
    <source>
        <strain evidence="8">DT72</strain>
    </source>
</reference>
<feature type="transmembrane region" description="Helical" evidence="5">
    <location>
        <begin position="203"/>
        <end position="224"/>
    </location>
</feature>
<keyword evidence="4 5" id="KW-0472">Membrane</keyword>
<dbReference type="Proteomes" id="UP001597286">
    <property type="component" value="Unassembled WGS sequence"/>
</dbReference>
<feature type="transmembrane region" description="Helical" evidence="5">
    <location>
        <begin position="22"/>
        <end position="51"/>
    </location>
</feature>
<proteinExistence type="predicted"/>
<feature type="transmembrane region" description="Helical" evidence="5">
    <location>
        <begin position="260"/>
        <end position="279"/>
    </location>
</feature>
<feature type="transmembrane region" description="Helical" evidence="5">
    <location>
        <begin position="63"/>
        <end position="81"/>
    </location>
</feature>
<dbReference type="InterPro" id="IPR011701">
    <property type="entry name" value="MFS"/>
</dbReference>
<protein>
    <submittedName>
        <fullName evidence="7">MFS transporter</fullName>
    </submittedName>
</protein>
<dbReference type="InterPro" id="IPR020846">
    <property type="entry name" value="MFS_dom"/>
</dbReference>
<feature type="transmembrane region" description="Helical" evidence="5">
    <location>
        <begin position="150"/>
        <end position="167"/>
    </location>
</feature>
<dbReference type="Gene3D" id="1.20.1250.20">
    <property type="entry name" value="MFS general substrate transporter like domains"/>
    <property type="match status" value="1"/>
</dbReference>
<feature type="transmembrane region" description="Helical" evidence="5">
    <location>
        <begin position="87"/>
        <end position="111"/>
    </location>
</feature>
<evidence type="ECO:0000256" key="2">
    <source>
        <dbReference type="ARBA" id="ARBA00022692"/>
    </source>
</evidence>
<evidence type="ECO:0000256" key="5">
    <source>
        <dbReference type="SAM" id="Phobius"/>
    </source>
</evidence>
<evidence type="ECO:0000256" key="1">
    <source>
        <dbReference type="ARBA" id="ARBA00004651"/>
    </source>
</evidence>
<gene>
    <name evidence="7" type="ORF">ACFSJG_18080</name>
</gene>
<keyword evidence="8" id="KW-1185">Reference proteome</keyword>
<dbReference type="PANTHER" id="PTHR42910:SF1">
    <property type="entry name" value="MAJOR FACILITATOR SUPERFAMILY (MFS) PROFILE DOMAIN-CONTAINING PROTEIN"/>
    <property type="match status" value="1"/>
</dbReference>